<dbReference type="EMBL" id="BDQK01000002">
    <property type="protein sequence ID" value="GBF79424.1"/>
    <property type="molecule type" value="Genomic_DNA"/>
</dbReference>
<gene>
    <name evidence="1" type="ORF">AsFPU1_0819</name>
</gene>
<comment type="caution">
    <text evidence="1">The sequence shown here is derived from an EMBL/GenBank/DDBJ whole genome shotgun (WGS) entry which is preliminary data.</text>
</comment>
<dbReference type="AlphaFoldDB" id="A0A401IDX5"/>
<proteinExistence type="predicted"/>
<sequence length="55" mass="5931">MPFIGVSLVQNADRLKPVAIPTKSDERGLAVKLACYATVKKDNEVSPLTTFQIGV</sequence>
<dbReference type="Proteomes" id="UP000287247">
    <property type="component" value="Unassembled WGS sequence"/>
</dbReference>
<name>A0A401IDX5_APHSA</name>
<keyword evidence="2" id="KW-1185">Reference proteome</keyword>
<reference evidence="2" key="1">
    <citation type="submission" date="2017-05" db="EMBL/GenBank/DDBJ databases">
        <title>Physiological properties and genetic analysis related to exopolysaccharide production of fresh-water unicellular cyanobacterium Aphanothece sacrum, Suizenji Nori, that has been cultured as a food source in Japan.</title>
        <authorList>
            <person name="Kanesaki Y."/>
            <person name="Yoshikawa S."/>
            <person name="Ohki K."/>
        </authorList>
    </citation>
    <scope>NUCLEOTIDE SEQUENCE [LARGE SCALE GENOMIC DNA]</scope>
    <source>
        <strain evidence="2">FPU1</strain>
    </source>
</reference>
<evidence type="ECO:0000313" key="2">
    <source>
        <dbReference type="Proteomes" id="UP000287247"/>
    </source>
</evidence>
<accession>A0A401IDX5</accession>
<protein>
    <submittedName>
        <fullName evidence="1">Uncharacterized protein</fullName>
    </submittedName>
</protein>
<organism evidence="1 2">
    <name type="scientific">Aphanothece sacrum FPU1</name>
    <dbReference type="NCBI Taxonomy" id="1920663"/>
    <lineage>
        <taxon>Bacteria</taxon>
        <taxon>Bacillati</taxon>
        <taxon>Cyanobacteriota</taxon>
        <taxon>Cyanophyceae</taxon>
        <taxon>Oscillatoriophycideae</taxon>
        <taxon>Chroococcales</taxon>
        <taxon>Aphanothecaceae</taxon>
        <taxon>Aphanothece</taxon>
    </lineage>
</organism>
<evidence type="ECO:0000313" key="1">
    <source>
        <dbReference type="EMBL" id="GBF79424.1"/>
    </source>
</evidence>